<name>A0A4Y9SA96_9BURK</name>
<dbReference type="AlphaFoldDB" id="A0A4Y9SA96"/>
<evidence type="ECO:0000313" key="2">
    <source>
        <dbReference type="EMBL" id="TFW16650.1"/>
    </source>
</evidence>
<feature type="domain" description="SnoaL-like" evidence="1">
    <location>
        <begin position="9"/>
        <end position="105"/>
    </location>
</feature>
<gene>
    <name evidence="2" type="ORF">E4L96_16015</name>
</gene>
<dbReference type="Gene3D" id="3.10.450.50">
    <property type="match status" value="1"/>
</dbReference>
<dbReference type="SUPFAM" id="SSF54427">
    <property type="entry name" value="NTF2-like"/>
    <property type="match status" value="1"/>
</dbReference>
<dbReference type="RefSeq" id="WP_135208219.1">
    <property type="nucleotide sequence ID" value="NZ_SPVF01000205.1"/>
</dbReference>
<dbReference type="EMBL" id="SPVF01000205">
    <property type="protein sequence ID" value="TFW16650.1"/>
    <property type="molecule type" value="Genomic_DNA"/>
</dbReference>
<dbReference type="InterPro" id="IPR032710">
    <property type="entry name" value="NTF2-like_dom_sf"/>
</dbReference>
<sequence>MNSLAALLDWYATLTPASLDRIAQFYAADAHFRDPFNDVHGVPAIATVFRHMFAHTEAPRFEIAERIEQGEQAFVTWTFHFGLRGRAYAVAGGSHLRFGADGRVIMHRDYWDAAEELWQQLPVLGPPVRWLRKRFRAA</sequence>
<evidence type="ECO:0000313" key="3">
    <source>
        <dbReference type="Proteomes" id="UP000298438"/>
    </source>
</evidence>
<dbReference type="OrthoDB" id="1115105at2"/>
<proteinExistence type="predicted"/>
<protein>
    <submittedName>
        <fullName evidence="2">Nuclear transport factor 2 family protein</fullName>
    </submittedName>
</protein>
<keyword evidence="3" id="KW-1185">Reference proteome</keyword>
<evidence type="ECO:0000259" key="1">
    <source>
        <dbReference type="Pfam" id="PF12680"/>
    </source>
</evidence>
<dbReference type="Proteomes" id="UP000298438">
    <property type="component" value="Unassembled WGS sequence"/>
</dbReference>
<dbReference type="Pfam" id="PF12680">
    <property type="entry name" value="SnoaL_2"/>
    <property type="match status" value="1"/>
</dbReference>
<reference evidence="2 3" key="1">
    <citation type="submission" date="2019-03" db="EMBL/GenBank/DDBJ databases">
        <title>Draft Genome Sequence of Massilia arenosa sp. nov., a Novel Massilia Species Isolated from a Sandy-loam Maize Soil.</title>
        <authorList>
            <person name="Raths R."/>
            <person name="Peta V."/>
            <person name="Bucking H."/>
        </authorList>
    </citation>
    <scope>NUCLEOTIDE SEQUENCE [LARGE SCALE GENOMIC DNA]</scope>
    <source>
        <strain evidence="2 3">MC02</strain>
    </source>
</reference>
<accession>A0A4Y9SA96</accession>
<dbReference type="InterPro" id="IPR037401">
    <property type="entry name" value="SnoaL-like"/>
</dbReference>
<comment type="caution">
    <text evidence="2">The sequence shown here is derived from an EMBL/GenBank/DDBJ whole genome shotgun (WGS) entry which is preliminary data.</text>
</comment>
<organism evidence="2 3">
    <name type="scientific">Zemynaea arenosa</name>
    <dbReference type="NCBI Taxonomy" id="2561931"/>
    <lineage>
        <taxon>Bacteria</taxon>
        <taxon>Pseudomonadati</taxon>
        <taxon>Pseudomonadota</taxon>
        <taxon>Betaproteobacteria</taxon>
        <taxon>Burkholderiales</taxon>
        <taxon>Oxalobacteraceae</taxon>
        <taxon>Telluria group</taxon>
        <taxon>Zemynaea</taxon>
    </lineage>
</organism>